<dbReference type="Pfam" id="PF18962">
    <property type="entry name" value="Por_Secre_tail"/>
    <property type="match status" value="1"/>
</dbReference>
<dbReference type="InterPro" id="IPR026444">
    <property type="entry name" value="Secre_tail"/>
</dbReference>
<proteinExistence type="predicted"/>
<feature type="domain" description="Secretion system C-terminal sorting" evidence="3">
    <location>
        <begin position="1360"/>
        <end position="1427"/>
    </location>
</feature>
<evidence type="ECO:0000256" key="2">
    <source>
        <dbReference type="SAM" id="SignalP"/>
    </source>
</evidence>
<reference evidence="4 5" key="1">
    <citation type="submission" date="2018-06" db="EMBL/GenBank/DDBJ databases">
        <title>Flavobacterium sp IMCC34762, genome.</title>
        <authorList>
            <person name="Joung Y."/>
            <person name="Cho J."/>
            <person name="Song J."/>
        </authorList>
    </citation>
    <scope>NUCLEOTIDE SEQUENCE [LARGE SCALE GENOMIC DNA]</scope>
    <source>
        <strain evidence="4 5">IMCC34762</strain>
    </source>
</reference>
<dbReference type="OrthoDB" id="1373043at2"/>
<dbReference type="InterPro" id="IPR035986">
    <property type="entry name" value="PKD_dom_sf"/>
</dbReference>
<evidence type="ECO:0000313" key="4">
    <source>
        <dbReference type="EMBL" id="PZX93870.1"/>
    </source>
</evidence>
<evidence type="ECO:0000259" key="3">
    <source>
        <dbReference type="Pfam" id="PF18962"/>
    </source>
</evidence>
<comment type="caution">
    <text evidence="4">The sequence shown here is derived from an EMBL/GenBank/DDBJ whole genome shotgun (WGS) entry which is preliminary data.</text>
</comment>
<keyword evidence="5" id="KW-1185">Reference proteome</keyword>
<feature type="signal peptide" evidence="2">
    <location>
        <begin position="1"/>
        <end position="18"/>
    </location>
</feature>
<dbReference type="Proteomes" id="UP000249177">
    <property type="component" value="Unassembled WGS sequence"/>
</dbReference>
<dbReference type="EMBL" id="QKXH01000004">
    <property type="protein sequence ID" value="PZX93870.1"/>
    <property type="molecule type" value="Genomic_DNA"/>
</dbReference>
<protein>
    <recommendedName>
        <fullName evidence="3">Secretion system C-terminal sorting domain-containing protein</fullName>
    </recommendedName>
</protein>
<evidence type="ECO:0000313" key="5">
    <source>
        <dbReference type="Proteomes" id="UP000249177"/>
    </source>
</evidence>
<dbReference type="RefSeq" id="WP_111409587.1">
    <property type="nucleotide sequence ID" value="NZ_QKXH01000004.1"/>
</dbReference>
<feature type="chain" id="PRO_5016089995" description="Secretion system C-terminal sorting domain-containing protein" evidence="2">
    <location>
        <begin position="19"/>
        <end position="1429"/>
    </location>
</feature>
<evidence type="ECO:0000256" key="1">
    <source>
        <dbReference type="ARBA" id="ARBA00022729"/>
    </source>
</evidence>
<gene>
    <name evidence="4" type="ORF">DOS84_07925</name>
</gene>
<organism evidence="4 5">
    <name type="scientific">Flavobacterium aquariorum</name>
    <dbReference type="NCBI Taxonomy" id="2217670"/>
    <lineage>
        <taxon>Bacteria</taxon>
        <taxon>Pseudomonadati</taxon>
        <taxon>Bacteroidota</taxon>
        <taxon>Flavobacteriia</taxon>
        <taxon>Flavobacteriales</taxon>
        <taxon>Flavobacteriaceae</taxon>
        <taxon>Flavobacterium</taxon>
    </lineage>
</organism>
<dbReference type="SUPFAM" id="SSF49299">
    <property type="entry name" value="PKD domain"/>
    <property type="match status" value="1"/>
</dbReference>
<sequence>MKKILLCFLFLFTTVFYAQVNNIVHCSGDNNFDLSKQKIDLIGNLDPAQTTVSYHLSLADATNNINAIANPSNYNTAASSTTIYARIDNNGTITTNSFNVKVIPALNITATNTTIACKGGTSSLTITASGGGGQYYYSINNGGTFTSSNIFNNLLAGVYTIQVLDVAASCPTTFTYTITEPTLLNTTAMVVGQNATITAIGGTAPYQYSSNGTNYQASNVFTNLAPGNNIFNARDSRGCVAMVSATILPALNAAVAITKEIDCSSNGNASLTVNAFGGQSPYTYSINGGAFQAINIFNNLTAGTYLINVKDALNSTFNTSTITIAPPVPVNGVVLHNNPTSCSNASITVQATSGQAPYYYSIDNGVTFSNMNTFSNLQPSTYVTFIKDSKNCVSPPLPTTIDPVQTLVATATVTNVNCKGSNDGAITINASGGTAPYTYSIGNGYVTSNIFNYLAAGYYNVNVKDALGCIYTMVAAIVEPSILSMTAVTTNSTTSDDNDGTITINTTGGVAPYTYAVTDNFGLPIIPSQTSNVFMGLKAGLYGVRVTDAKGCFYLQTNIVINKHNQLLATIAVTPTTCVNPTGTITVSASGGVVPYQYSLDNGATYVSSNEFNLVPGNYSITVRDTENTTTTVPVTIADVKPVFITATLVAAVSCNGASNGSITTTVIQGQAPYVYKLNNVDFYDSNAEYTFNNLSAGEHTIQVIDNNSCTSFVSITIPEPTILSSTVVVNDKTISVNTTGGVPPYSYTLQDNDTGVTITSPQTSNIFANLPTGVYSVQVIDSTICSLLKTGINISNSNGLSASFSASPITCNNPTGIITVVATGGSGSYEYSLDNGINYTTSNIFTGLAPGTYNINVRDAENNTTTSMVAVITPVNAPAISATVNSNVLCKGDNTGSITATATGGQAPYTYSLDGIIFNTTNVFTNLRVGTYNISVKDANGCISTTTIALTEPAENLSATAILINDQGIIVNANGGTAPYNYYLQNNNGIVVAGPQKDGIFTRLPIGRYSAQVTDANGCGYIHWSVDVVQAPALSATVQVDSIKCNAPGTITINATGGFQPYYYSFDNGATYTNSNVYSSFKAGTYTVKVRDYQNSTFSITAMITQGSIPVINVTATNINCKGEASGSIAANVTGGLAPYTYSLDNGPYINGNISMTFTNLRAGAHNISMKDSNGCFTTTQVVISEPVSALMTVTTVKSQTITINATGGTGNYRYAISPNLDKFSTNNVFSGLTPGSYIVNTSDENGCYISLNALVDPPAPLINGQIKLTLVFKPGQTLADLIIDGQNIKWYINQNPLAGKTSKTSEAPLPLTTVIVDGTTYYASQTINGIESTERLAVTVKSSTLGTNDLAIKNFEYYPNPVKNVLTISNTSIIDEVTFISIKGETLLTKKINGLRSEIDLSNFSNGIYFLKVKAEGAEKTVKLIKE</sequence>
<accession>A0A2W7TYI1</accession>
<dbReference type="NCBIfam" id="TIGR04183">
    <property type="entry name" value="Por_Secre_tail"/>
    <property type="match status" value="1"/>
</dbReference>
<dbReference type="Pfam" id="PF13573">
    <property type="entry name" value="SprB"/>
    <property type="match status" value="10"/>
</dbReference>
<keyword evidence="1 2" id="KW-0732">Signal</keyword>
<dbReference type="InterPro" id="IPR025667">
    <property type="entry name" value="SprB_repeat"/>
</dbReference>
<name>A0A2W7TYI1_9FLAO</name>